<accession>A0A7Y9LMU2</accession>
<dbReference type="PANTHER" id="PTHR46796">
    <property type="entry name" value="HTH-TYPE TRANSCRIPTIONAL ACTIVATOR RHAS-RELATED"/>
    <property type="match status" value="1"/>
</dbReference>
<dbReference type="GO" id="GO:0043565">
    <property type="term" value="F:sequence-specific DNA binding"/>
    <property type="evidence" value="ECO:0007669"/>
    <property type="project" value="InterPro"/>
</dbReference>
<evidence type="ECO:0000256" key="3">
    <source>
        <dbReference type="ARBA" id="ARBA00023163"/>
    </source>
</evidence>
<gene>
    <name evidence="5" type="ORF">FHW18_001307</name>
</gene>
<evidence type="ECO:0000256" key="1">
    <source>
        <dbReference type="ARBA" id="ARBA00023015"/>
    </source>
</evidence>
<dbReference type="InterPro" id="IPR018062">
    <property type="entry name" value="HTH_AraC-typ_CS"/>
</dbReference>
<dbReference type="PROSITE" id="PS00041">
    <property type="entry name" value="HTH_ARAC_FAMILY_1"/>
    <property type="match status" value="1"/>
</dbReference>
<dbReference type="PANTHER" id="PTHR46796:SF6">
    <property type="entry name" value="ARAC SUBFAMILY"/>
    <property type="match status" value="1"/>
</dbReference>
<dbReference type="Gene3D" id="1.10.10.60">
    <property type="entry name" value="Homeodomain-like"/>
    <property type="match status" value="1"/>
</dbReference>
<dbReference type="EMBL" id="JACBYR010000001">
    <property type="protein sequence ID" value="NYE82036.1"/>
    <property type="molecule type" value="Genomic_DNA"/>
</dbReference>
<keyword evidence="1" id="KW-0805">Transcription regulation</keyword>
<proteinExistence type="predicted"/>
<dbReference type="SMART" id="SM00342">
    <property type="entry name" value="HTH_ARAC"/>
    <property type="match status" value="1"/>
</dbReference>
<dbReference type="InterPro" id="IPR009057">
    <property type="entry name" value="Homeodomain-like_sf"/>
</dbReference>
<feature type="domain" description="HTH araC/xylS-type" evidence="4">
    <location>
        <begin position="218"/>
        <end position="317"/>
    </location>
</feature>
<keyword evidence="3" id="KW-0804">Transcription</keyword>
<dbReference type="InterPro" id="IPR035418">
    <property type="entry name" value="AraC-bd_2"/>
</dbReference>
<dbReference type="SUPFAM" id="SSF46689">
    <property type="entry name" value="Homeodomain-like"/>
    <property type="match status" value="1"/>
</dbReference>
<dbReference type="RefSeq" id="WP_179584524.1">
    <property type="nucleotide sequence ID" value="NZ_JACBYR010000001.1"/>
</dbReference>
<organism evidence="5 6">
    <name type="scientific">Pigmentiphaga litoralis</name>
    <dbReference type="NCBI Taxonomy" id="516702"/>
    <lineage>
        <taxon>Bacteria</taxon>
        <taxon>Pseudomonadati</taxon>
        <taxon>Pseudomonadota</taxon>
        <taxon>Betaproteobacteria</taxon>
        <taxon>Burkholderiales</taxon>
        <taxon>Alcaligenaceae</taxon>
        <taxon>Pigmentiphaga</taxon>
    </lineage>
</organism>
<reference evidence="5 6" key="1">
    <citation type="submission" date="2020-07" db="EMBL/GenBank/DDBJ databases">
        <title>Genomic Encyclopedia of Type Strains, Phase IV (KMG-V): Genome sequencing to study the core and pangenomes of soil and plant-associated prokaryotes.</title>
        <authorList>
            <person name="Whitman W."/>
        </authorList>
    </citation>
    <scope>NUCLEOTIDE SEQUENCE [LARGE SCALE GENOMIC DNA]</scope>
    <source>
        <strain evidence="5 6">SAS40</strain>
    </source>
</reference>
<evidence type="ECO:0000259" key="4">
    <source>
        <dbReference type="PROSITE" id="PS01124"/>
    </source>
</evidence>
<sequence length="318" mass="35098">MQPYALVRPGDSFETWHHATCRNYSTTQSRGVPDKHFRASVRVRPFGPVALSEIASELAQGDRLTVTRAPADIRRDPRDDFLLWIARRGTTCIEQDGRVAVLGPGDLALHDQARPFSLTFASMSSAIMVVMPRAYLTVRLPLAERLVAQRIARDMPLARLSATLARQVARSPENLPDATADRLCDAALDIWSTLLDSALDGAAVLPSARATAATRRLHEVKRYMLDRLDDPELDIVTIATAHHVSTRTLIRLFAAEGVTPMRWLLAQRLRAAHDALANGTAHSVTDAALACGFSDLSHFSRCFRAAHGRTAQEVLQRR</sequence>
<dbReference type="PROSITE" id="PS01124">
    <property type="entry name" value="HTH_ARAC_FAMILY_2"/>
    <property type="match status" value="1"/>
</dbReference>
<keyword evidence="2 5" id="KW-0238">DNA-binding</keyword>
<name>A0A7Y9LMU2_9BURK</name>
<dbReference type="Pfam" id="PF14525">
    <property type="entry name" value="AraC_binding_2"/>
    <property type="match status" value="1"/>
</dbReference>
<dbReference type="AlphaFoldDB" id="A0A7Y9LMU2"/>
<dbReference type="GO" id="GO:0003700">
    <property type="term" value="F:DNA-binding transcription factor activity"/>
    <property type="evidence" value="ECO:0007669"/>
    <property type="project" value="InterPro"/>
</dbReference>
<dbReference type="InterPro" id="IPR050204">
    <property type="entry name" value="AraC_XylS_family_regulators"/>
</dbReference>
<evidence type="ECO:0000256" key="2">
    <source>
        <dbReference type="ARBA" id="ARBA00023125"/>
    </source>
</evidence>
<evidence type="ECO:0000313" key="5">
    <source>
        <dbReference type="EMBL" id="NYE82036.1"/>
    </source>
</evidence>
<dbReference type="Pfam" id="PF12833">
    <property type="entry name" value="HTH_18"/>
    <property type="match status" value="1"/>
</dbReference>
<comment type="caution">
    <text evidence="5">The sequence shown here is derived from an EMBL/GenBank/DDBJ whole genome shotgun (WGS) entry which is preliminary data.</text>
</comment>
<dbReference type="Proteomes" id="UP000542125">
    <property type="component" value="Unassembled WGS sequence"/>
</dbReference>
<keyword evidence="6" id="KW-1185">Reference proteome</keyword>
<dbReference type="InterPro" id="IPR018060">
    <property type="entry name" value="HTH_AraC"/>
</dbReference>
<protein>
    <submittedName>
        <fullName evidence="5">AraC-like DNA-binding protein</fullName>
    </submittedName>
</protein>
<evidence type="ECO:0000313" key="6">
    <source>
        <dbReference type="Proteomes" id="UP000542125"/>
    </source>
</evidence>